<organism evidence="1">
    <name type="scientific">bioreactor metagenome</name>
    <dbReference type="NCBI Taxonomy" id="1076179"/>
    <lineage>
        <taxon>unclassified sequences</taxon>
        <taxon>metagenomes</taxon>
        <taxon>ecological metagenomes</taxon>
    </lineage>
</organism>
<sequence length="125" mass="14694">MGRCDRINFTQTQRVEINNRLVRIESVSFVGYQERRFLARAQMFRNSCIRWHQASTRVHHEQHNVRFFDSQQRLFRHTGFNTVFGAINTSGINTDKLAAFNFRTTVLTVTSQTREIRNQRISGAS</sequence>
<dbReference type="EMBL" id="VSSQ01050636">
    <property type="protein sequence ID" value="MPN04718.1"/>
    <property type="molecule type" value="Genomic_DNA"/>
</dbReference>
<name>A0A645ERR9_9ZZZZ</name>
<evidence type="ECO:0000313" key="1">
    <source>
        <dbReference type="EMBL" id="MPN04718.1"/>
    </source>
</evidence>
<dbReference type="AlphaFoldDB" id="A0A645ERR9"/>
<reference evidence="1" key="1">
    <citation type="submission" date="2019-08" db="EMBL/GenBank/DDBJ databases">
        <authorList>
            <person name="Kucharzyk K."/>
            <person name="Murdoch R.W."/>
            <person name="Higgins S."/>
            <person name="Loffler F."/>
        </authorList>
    </citation>
    <scope>NUCLEOTIDE SEQUENCE</scope>
</reference>
<proteinExistence type="predicted"/>
<accession>A0A645ERR9</accession>
<gene>
    <name evidence="1" type="ORF">SDC9_151963</name>
</gene>
<comment type="caution">
    <text evidence="1">The sequence shown here is derived from an EMBL/GenBank/DDBJ whole genome shotgun (WGS) entry which is preliminary data.</text>
</comment>
<protein>
    <submittedName>
        <fullName evidence="1">Uncharacterized protein</fullName>
    </submittedName>
</protein>